<dbReference type="AlphaFoldDB" id="A0A7W2L5S7"/>
<evidence type="ECO:0000313" key="2">
    <source>
        <dbReference type="EMBL" id="MBA6118891.1"/>
    </source>
</evidence>
<dbReference type="EMBL" id="JACGDG010000028">
    <property type="protein sequence ID" value="MBA6118891.1"/>
    <property type="molecule type" value="Genomic_DNA"/>
</dbReference>
<evidence type="ECO:0000313" key="3">
    <source>
        <dbReference type="Proteomes" id="UP000553948"/>
    </source>
</evidence>
<accession>A0A7W2L5S7</accession>
<dbReference type="Pfam" id="PF09722">
    <property type="entry name" value="Xre_MbcA_ParS_C"/>
    <property type="match status" value="1"/>
</dbReference>
<sequence length="54" mass="6147">MTAEQVLGNPELAEAWLTKQAIGLNRRLPCMLLETDQGYMEVADFLVRLDYGVY</sequence>
<organism evidence="2 3">
    <name type="scientific">Pseudomonas putida</name>
    <name type="common">Arthrobacter siderocapsulatus</name>
    <dbReference type="NCBI Taxonomy" id="303"/>
    <lineage>
        <taxon>Bacteria</taxon>
        <taxon>Pseudomonadati</taxon>
        <taxon>Pseudomonadota</taxon>
        <taxon>Gammaproteobacteria</taxon>
        <taxon>Pseudomonadales</taxon>
        <taxon>Pseudomonadaceae</taxon>
        <taxon>Pseudomonas</taxon>
    </lineage>
</organism>
<feature type="domain" description="Antitoxin Xre/MbcA/ParS-like toxin-binding" evidence="1">
    <location>
        <begin position="3"/>
        <end position="52"/>
    </location>
</feature>
<evidence type="ECO:0000259" key="1">
    <source>
        <dbReference type="Pfam" id="PF09722"/>
    </source>
</evidence>
<reference evidence="2 3" key="1">
    <citation type="submission" date="2020-07" db="EMBL/GenBank/DDBJ databases">
        <title>Diversity of carbapenemase encoding genes among Pseudomonas putida group clinical isolates in a tertiary Brazilian hospital.</title>
        <authorList>
            <person name="Alberto-Lei F."/>
            <person name="Nodari C.S."/>
            <person name="Streling A.P."/>
            <person name="Paulino J.T."/>
            <person name="Bessa-Neto F.O."/>
            <person name="Cayo R."/>
            <person name="Gales A.C."/>
        </authorList>
    </citation>
    <scope>NUCLEOTIDE SEQUENCE [LARGE SCALE GENOMIC DNA]</scope>
    <source>
        <strain evidence="2 3">12464</strain>
    </source>
</reference>
<name>A0A7W2L5S7_PSEPU</name>
<protein>
    <submittedName>
        <fullName evidence="2">DUF2384 domain-containing protein</fullName>
    </submittedName>
</protein>
<dbReference type="Proteomes" id="UP000553948">
    <property type="component" value="Unassembled WGS sequence"/>
</dbReference>
<dbReference type="InterPro" id="IPR024467">
    <property type="entry name" value="Xre/MbcA/ParS-like_toxin-bd"/>
</dbReference>
<dbReference type="RefSeq" id="WP_182387691.1">
    <property type="nucleotide sequence ID" value="NZ_CP060529.1"/>
</dbReference>
<gene>
    <name evidence="2" type="ORF">H4C47_24565</name>
</gene>
<proteinExistence type="predicted"/>
<comment type="caution">
    <text evidence="2">The sequence shown here is derived from an EMBL/GenBank/DDBJ whole genome shotgun (WGS) entry which is preliminary data.</text>
</comment>